<dbReference type="RefSeq" id="WP_260560315.1">
    <property type="nucleotide sequence ID" value="NZ_BAABEC010000020.1"/>
</dbReference>
<dbReference type="Proteomes" id="UP001060261">
    <property type="component" value="Chromosome"/>
</dbReference>
<protein>
    <submittedName>
        <fullName evidence="2">Uncharacterized protein</fullName>
    </submittedName>
</protein>
<accession>A0ABY5YG37</accession>
<evidence type="ECO:0000313" key="3">
    <source>
        <dbReference type="Proteomes" id="UP001060261"/>
    </source>
</evidence>
<proteinExistence type="predicted"/>
<organism evidence="2 3">
    <name type="scientific">Deinococcus rubellus</name>
    <dbReference type="NCBI Taxonomy" id="1889240"/>
    <lineage>
        <taxon>Bacteria</taxon>
        <taxon>Thermotogati</taxon>
        <taxon>Deinococcota</taxon>
        <taxon>Deinococci</taxon>
        <taxon>Deinococcales</taxon>
        <taxon>Deinococcaceae</taxon>
        <taxon>Deinococcus</taxon>
    </lineage>
</organism>
<reference evidence="2" key="1">
    <citation type="submission" date="2022-09" db="EMBL/GenBank/DDBJ databases">
        <title>genome sequence of Deinococcus rubellus.</title>
        <authorList>
            <person name="Srinivasan S."/>
        </authorList>
    </citation>
    <scope>NUCLEOTIDE SEQUENCE</scope>
    <source>
        <strain evidence="2">Ant6</strain>
    </source>
</reference>
<feature type="region of interest" description="Disordered" evidence="1">
    <location>
        <begin position="1"/>
        <end position="47"/>
    </location>
</feature>
<gene>
    <name evidence="2" type="ORF">N0D28_15210</name>
</gene>
<dbReference type="EMBL" id="CP104213">
    <property type="protein sequence ID" value="UWX64040.1"/>
    <property type="molecule type" value="Genomic_DNA"/>
</dbReference>
<name>A0ABY5YG37_9DEIO</name>
<feature type="compositionally biased region" description="Basic residues" evidence="1">
    <location>
        <begin position="38"/>
        <end position="47"/>
    </location>
</feature>
<keyword evidence="3" id="KW-1185">Reference proteome</keyword>
<evidence type="ECO:0000256" key="1">
    <source>
        <dbReference type="SAM" id="MobiDB-lite"/>
    </source>
</evidence>
<evidence type="ECO:0000313" key="2">
    <source>
        <dbReference type="EMBL" id="UWX64040.1"/>
    </source>
</evidence>
<sequence>MGKLMCPSSSDLDGAARTSLIPITKGQGRPLKYLTQAQHRRRGGDPE</sequence>